<dbReference type="InterPro" id="IPR015424">
    <property type="entry name" value="PyrdxlP-dep_Trfase"/>
</dbReference>
<dbReference type="Gene3D" id="3.40.640.10">
    <property type="entry name" value="Type I PLP-dependent aspartate aminotransferase-like (Major domain)"/>
    <property type="match status" value="1"/>
</dbReference>
<dbReference type="InterPro" id="IPR015421">
    <property type="entry name" value="PyrdxlP-dep_Trfase_major"/>
</dbReference>
<reference evidence="1" key="1">
    <citation type="journal article" date="2020" name="Nature">
        <title>Giant virus diversity and host interactions through global metagenomics.</title>
        <authorList>
            <person name="Schulz F."/>
            <person name="Roux S."/>
            <person name="Paez-Espino D."/>
            <person name="Jungbluth S."/>
            <person name="Walsh D.A."/>
            <person name="Denef V.J."/>
            <person name="McMahon K.D."/>
            <person name="Konstantinidis K.T."/>
            <person name="Eloe-Fadrosh E.A."/>
            <person name="Kyrpides N.C."/>
            <person name="Woyke T."/>
        </authorList>
    </citation>
    <scope>NUCLEOTIDE SEQUENCE</scope>
    <source>
        <strain evidence="1">GVMAG-S-ERX556126-94</strain>
    </source>
</reference>
<proteinExistence type="predicted"/>
<dbReference type="PANTHER" id="PTHR30244:SF34">
    <property type="entry name" value="DTDP-4-AMINO-4,6-DIDEOXYGALACTOSE TRANSAMINASE"/>
    <property type="match status" value="1"/>
</dbReference>
<evidence type="ECO:0008006" key="2">
    <source>
        <dbReference type="Google" id="ProtNLM"/>
    </source>
</evidence>
<dbReference type="PANTHER" id="PTHR30244">
    <property type="entry name" value="TRANSAMINASE"/>
    <property type="match status" value="1"/>
</dbReference>
<dbReference type="SUPFAM" id="SSF53383">
    <property type="entry name" value="PLP-dependent transferases"/>
    <property type="match status" value="1"/>
</dbReference>
<evidence type="ECO:0000313" key="1">
    <source>
        <dbReference type="EMBL" id="QHT39127.1"/>
    </source>
</evidence>
<dbReference type="GO" id="GO:0008483">
    <property type="term" value="F:transaminase activity"/>
    <property type="evidence" value="ECO:0007669"/>
    <property type="project" value="TreeGrafter"/>
</dbReference>
<dbReference type="GO" id="GO:0000271">
    <property type="term" value="P:polysaccharide biosynthetic process"/>
    <property type="evidence" value="ECO:0007669"/>
    <property type="project" value="TreeGrafter"/>
</dbReference>
<name>A0A6C0FBA1_9ZZZZ</name>
<dbReference type="EMBL" id="MN738838">
    <property type="protein sequence ID" value="QHT39127.1"/>
    <property type="molecule type" value="Genomic_DNA"/>
</dbReference>
<accession>A0A6C0FBA1</accession>
<sequence>MKNYPCGSKILITSINIPTILDIIQYLNLEYIAIDLDLNTLVMNSKDLSDKLKHEDIKCIIYSHLFGKINDIDSIIDICDEQSIDFIEDCAECFTESYRGNPRSDMICFSFGSIKKCSCFGGSSTFIKNKNEFENFKTELKRYKYQTTSSYIVKLIKYFFISFLTNNRYINVIFRYISYLCKINTTDLFVSLIRNILAKDLINNISYQPCRLLTQYLLCRIHHYKDHSIKNETYISKNLLSPYIIPGYQSNVSNNYWLFPIYYHDIRKIMNKLDSNDINYVKKISQLICIDPKCINSKNMINNMIFLPIHSKTNIRYTKYITDKLNNIIREDKIH</sequence>
<dbReference type="AlphaFoldDB" id="A0A6C0FBA1"/>
<organism evidence="1">
    <name type="scientific">viral metagenome</name>
    <dbReference type="NCBI Taxonomy" id="1070528"/>
    <lineage>
        <taxon>unclassified sequences</taxon>
        <taxon>metagenomes</taxon>
        <taxon>organismal metagenomes</taxon>
    </lineage>
</organism>
<dbReference type="InterPro" id="IPR000653">
    <property type="entry name" value="DegT/StrS_aminotransferase"/>
</dbReference>
<protein>
    <recommendedName>
        <fullName evidence="2">DegT/DnrJ/EryC1/StrS aminotransferase family protein</fullName>
    </recommendedName>
</protein>
<dbReference type="GO" id="GO:0030170">
    <property type="term" value="F:pyridoxal phosphate binding"/>
    <property type="evidence" value="ECO:0007669"/>
    <property type="project" value="TreeGrafter"/>
</dbReference>
<dbReference type="Pfam" id="PF01041">
    <property type="entry name" value="DegT_DnrJ_EryC1"/>
    <property type="match status" value="1"/>
</dbReference>